<dbReference type="RefSeq" id="WP_119361078.1">
    <property type="nucleotide sequence ID" value="NZ_QWKZ01000119.1"/>
</dbReference>
<dbReference type="SUPFAM" id="SSF56529">
    <property type="entry name" value="FAH"/>
    <property type="match status" value="1"/>
</dbReference>
<reference evidence="2 3" key="1">
    <citation type="submission" date="2018-08" db="EMBL/GenBank/DDBJ databases">
        <title>Meiothermus luteus KCTC 52599 genome sequencing project.</title>
        <authorList>
            <person name="Da Costa M.S."/>
            <person name="Albuquerque L."/>
            <person name="Raposo P."/>
            <person name="Froufe H.J.C."/>
            <person name="Barroso C.S."/>
            <person name="Egas C."/>
        </authorList>
    </citation>
    <scope>NUCLEOTIDE SEQUENCE [LARGE SCALE GENOMIC DNA]</scope>
    <source>
        <strain evidence="2 3">KCTC 52599</strain>
    </source>
</reference>
<proteinExistence type="predicted"/>
<organism evidence="2 3">
    <name type="scientific">Meiothermus luteus</name>
    <dbReference type="NCBI Taxonomy" id="2026184"/>
    <lineage>
        <taxon>Bacteria</taxon>
        <taxon>Thermotogati</taxon>
        <taxon>Deinococcota</taxon>
        <taxon>Deinococci</taxon>
        <taxon>Thermales</taxon>
        <taxon>Thermaceae</taxon>
        <taxon>Meiothermus</taxon>
    </lineage>
</organism>
<evidence type="ECO:0000313" key="3">
    <source>
        <dbReference type="Proteomes" id="UP000265800"/>
    </source>
</evidence>
<dbReference type="AlphaFoldDB" id="A0A399EGJ3"/>
<dbReference type="Gene3D" id="3.90.850.10">
    <property type="entry name" value="Fumarylacetoacetase-like, C-terminal domain"/>
    <property type="match status" value="1"/>
</dbReference>
<evidence type="ECO:0000313" key="2">
    <source>
        <dbReference type="EMBL" id="RIH82200.1"/>
    </source>
</evidence>
<feature type="domain" description="Fumarylacetoacetase-like C-terminal" evidence="1">
    <location>
        <begin position="129"/>
        <end position="315"/>
    </location>
</feature>
<keyword evidence="3" id="KW-1185">Reference proteome</keyword>
<evidence type="ECO:0000259" key="1">
    <source>
        <dbReference type="Pfam" id="PF01557"/>
    </source>
</evidence>
<dbReference type="PANTHER" id="PTHR43211">
    <property type="entry name" value="FUMARYLACETOACETATE HYDROLASE"/>
    <property type="match status" value="1"/>
</dbReference>
<dbReference type="Proteomes" id="UP000265800">
    <property type="component" value="Unassembled WGS sequence"/>
</dbReference>
<dbReference type="OrthoDB" id="9805307at2"/>
<dbReference type="EMBL" id="QWKZ01000119">
    <property type="protein sequence ID" value="RIH82200.1"/>
    <property type="molecule type" value="Genomic_DNA"/>
</dbReference>
<comment type="caution">
    <text evidence="2">The sequence shown here is derived from an EMBL/GenBank/DDBJ whole genome shotgun (WGS) entry which is preliminary data.</text>
</comment>
<name>A0A399EGJ3_9DEIN</name>
<protein>
    <submittedName>
        <fullName evidence="2">Ureidoglycolate lyase</fullName>
        <ecNumber evidence="2">4.3.2.3</ecNumber>
    </submittedName>
</protein>
<gene>
    <name evidence="2" type="ORF">Mlute_02565</name>
</gene>
<sequence length="334" mass="36333">MRIARMEFPTPDGPEARIVVAARHEPGRWVDVRAALRLALERRGATPAAARRLAQTIVPGSLSAALENGEAFMEALAQAAEDTQEEALAPEGGRLVAPIDPSLYRDFLSFEVHFTNAARLHHHGVAPVLYEMPVGYMGHHLAFIGPEETVPWPFYAKERMDFELELGIVVGRGGRDLHPEQATGHILGLTILNDFSARDIQLREMQGRLGPAKGKHFCNAVGPVIVTLDELPSRDLRMTARVNGEVWSSGQSGTMLWSLEELLAWASAGEPLPAGALLGSGTVGFGCGMELQRYLNPGDLVELEVEGIGVLRNRLGQPPAEGWWPSPRTPSIQV</sequence>
<dbReference type="InterPro" id="IPR011234">
    <property type="entry name" value="Fumarylacetoacetase-like_C"/>
</dbReference>
<dbReference type="Pfam" id="PF01557">
    <property type="entry name" value="FAA_hydrolase"/>
    <property type="match status" value="1"/>
</dbReference>
<dbReference type="InterPro" id="IPR036663">
    <property type="entry name" value="Fumarylacetoacetase_C_sf"/>
</dbReference>
<dbReference type="EC" id="4.3.2.3" evidence="2"/>
<accession>A0A399EGJ3</accession>
<dbReference type="PANTHER" id="PTHR43211:SF1">
    <property type="entry name" value="BLL6422 PROTEIN"/>
    <property type="match status" value="1"/>
</dbReference>
<dbReference type="GO" id="GO:0050385">
    <property type="term" value="F:ureidoglycolate lyase activity"/>
    <property type="evidence" value="ECO:0007669"/>
    <property type="project" value="UniProtKB-EC"/>
</dbReference>
<keyword evidence="2" id="KW-0456">Lyase</keyword>